<dbReference type="Gene3D" id="3.90.1570.30">
    <property type="match status" value="1"/>
</dbReference>
<accession>A0ABY8PPU3</accession>
<proteinExistence type="predicted"/>
<keyword evidence="4" id="KW-1185">Reference proteome</keyword>
<dbReference type="PIRSF" id="PIRSF035009">
    <property type="entry name" value="UCP035009_HSDR_N"/>
    <property type="match status" value="1"/>
</dbReference>
<dbReference type="InterPro" id="IPR007409">
    <property type="entry name" value="Restrct_endonuc_type1_HsdR_N"/>
</dbReference>
<feature type="domain" description="Restriction endonuclease type I HsdR N-terminal" evidence="2">
    <location>
        <begin position="24"/>
        <end position="126"/>
    </location>
</feature>
<evidence type="ECO:0000313" key="4">
    <source>
        <dbReference type="Proteomes" id="UP001232493"/>
    </source>
</evidence>
<evidence type="ECO:0000313" key="3">
    <source>
        <dbReference type="EMBL" id="WGS64655.1"/>
    </source>
</evidence>
<protein>
    <submittedName>
        <fullName evidence="3">Type I restriction enzyme HsdR N-terminal domain-containing protein</fullName>
    </submittedName>
</protein>
<organism evidence="3 4">
    <name type="scientific">Marinitoga aeolica</name>
    <dbReference type="NCBI Taxonomy" id="2809031"/>
    <lineage>
        <taxon>Bacteria</taxon>
        <taxon>Thermotogati</taxon>
        <taxon>Thermotogota</taxon>
        <taxon>Thermotogae</taxon>
        <taxon>Petrotogales</taxon>
        <taxon>Petrotogaceae</taxon>
        <taxon>Marinitoga</taxon>
    </lineage>
</organism>
<name>A0ABY8PPU3_9BACT</name>
<dbReference type="InterPro" id="IPR017035">
    <property type="entry name" value="UCP035009_HsdR_All3000-type"/>
</dbReference>
<feature type="region of interest" description="Disordered" evidence="1">
    <location>
        <begin position="237"/>
        <end position="259"/>
    </location>
</feature>
<reference evidence="3 4" key="1">
    <citation type="submission" date="2021-02" db="EMBL/GenBank/DDBJ databases">
        <title>Characterization of Marinitoga sp. nov. str. BP5-C20A.</title>
        <authorList>
            <person name="Erauso G."/>
            <person name="Postec A."/>
        </authorList>
    </citation>
    <scope>NUCLEOTIDE SEQUENCE [LARGE SCALE GENOMIC DNA]</scope>
    <source>
        <strain evidence="3 4">BP5-C20A</strain>
    </source>
</reference>
<feature type="compositionally biased region" description="Acidic residues" evidence="1">
    <location>
        <begin position="244"/>
        <end position="257"/>
    </location>
</feature>
<dbReference type="EMBL" id="CP069362">
    <property type="protein sequence ID" value="WGS64655.1"/>
    <property type="molecule type" value="Genomic_DNA"/>
</dbReference>
<dbReference type="RefSeq" id="WP_280998478.1">
    <property type="nucleotide sequence ID" value="NZ_CP069362.1"/>
</dbReference>
<gene>
    <name evidence="3" type="ORF">JRV97_09855</name>
</gene>
<dbReference type="Proteomes" id="UP001232493">
    <property type="component" value="Chromosome"/>
</dbReference>
<dbReference type="Pfam" id="PF04313">
    <property type="entry name" value="HSDR_N"/>
    <property type="match status" value="1"/>
</dbReference>
<evidence type="ECO:0000256" key="1">
    <source>
        <dbReference type="SAM" id="MobiDB-lite"/>
    </source>
</evidence>
<evidence type="ECO:0000259" key="2">
    <source>
        <dbReference type="Pfam" id="PF04313"/>
    </source>
</evidence>
<sequence>MELFEELKKLAKKVEDLKDKVQNNEEATKTAFIMPFFELLGYDTRNPLEFVPEYTADIANKKGEKVDYAILIDEEPQILIEAKACNEKLDKHDAQLMRYFNVTNAKIAILTNGIIYKFFTDLDEPNKMDERPFLEINILDLKEAQIAELNKFSKNNFDSEKIMVSAENLKYSNAIKNYIKRQFDNPDDDFVKLILSQIYNGQKTKKAIEKFKDPIKKALNQILNELVRNRLEDALKNNSKEEKEENLEEDNTEEVSDDVNSGIVTTEEELQAFYMIQGILTEFVDDPERISYKDTKSYFGILLDGKVTNWICRLVLKSNSKFIIFPKNKSDESGNKEGEKIKIEKLSEIYSLKDKFIESLKNLL</sequence>